<keyword evidence="7" id="KW-1185">Reference proteome</keyword>
<feature type="domain" description="HTH tetR-type" evidence="5">
    <location>
        <begin position="6"/>
        <end position="66"/>
    </location>
</feature>
<dbReference type="InterPro" id="IPR050109">
    <property type="entry name" value="HTH-type_TetR-like_transc_reg"/>
</dbReference>
<dbReference type="PANTHER" id="PTHR30055">
    <property type="entry name" value="HTH-TYPE TRANSCRIPTIONAL REGULATOR RUTR"/>
    <property type="match status" value="1"/>
</dbReference>
<sequence>MRKIDLNKKMAIAQSVFELVQTQGIVNLSMAKIAKLANVSVRTIYIYYQDKEDLLGQLYLAVKLKIDAGLAEQLATTADLFEQLAVTIAHFAQAYNRWPNEMIYMRAIQQNPELVSHEVHKQTLAIALPIFQMYERMQASVDFKHLPVETFTAIAAGAMNMMIEQAIVCGRPISEEQIAVLIVATQDAVRA</sequence>
<protein>
    <submittedName>
        <fullName evidence="6">TetR family transcriptional regulator</fullName>
    </submittedName>
</protein>
<keyword evidence="2 4" id="KW-0238">DNA-binding</keyword>
<dbReference type="InterPro" id="IPR009057">
    <property type="entry name" value="Homeodomain-like_sf"/>
</dbReference>
<evidence type="ECO:0000313" key="7">
    <source>
        <dbReference type="Proteomes" id="UP000480303"/>
    </source>
</evidence>
<gene>
    <name evidence="6" type="ORF">Hs30E_18200</name>
</gene>
<evidence type="ECO:0000313" key="6">
    <source>
        <dbReference type="EMBL" id="GFH43269.1"/>
    </source>
</evidence>
<dbReference type="GO" id="GO:0000976">
    <property type="term" value="F:transcription cis-regulatory region binding"/>
    <property type="evidence" value="ECO:0007669"/>
    <property type="project" value="TreeGrafter"/>
</dbReference>
<dbReference type="PROSITE" id="PS50977">
    <property type="entry name" value="HTH_TETR_2"/>
    <property type="match status" value="1"/>
</dbReference>
<dbReference type="GO" id="GO:0003700">
    <property type="term" value="F:DNA-binding transcription factor activity"/>
    <property type="evidence" value="ECO:0007669"/>
    <property type="project" value="TreeGrafter"/>
</dbReference>
<dbReference type="InterPro" id="IPR001647">
    <property type="entry name" value="HTH_TetR"/>
</dbReference>
<dbReference type="EMBL" id="BLLI01000071">
    <property type="protein sequence ID" value="GFH43269.1"/>
    <property type="molecule type" value="Genomic_DNA"/>
</dbReference>
<proteinExistence type="predicted"/>
<evidence type="ECO:0000256" key="1">
    <source>
        <dbReference type="ARBA" id="ARBA00023015"/>
    </source>
</evidence>
<dbReference type="PANTHER" id="PTHR30055:SF234">
    <property type="entry name" value="HTH-TYPE TRANSCRIPTIONAL REGULATOR BETI"/>
    <property type="match status" value="1"/>
</dbReference>
<dbReference type="Proteomes" id="UP000480303">
    <property type="component" value="Unassembled WGS sequence"/>
</dbReference>
<evidence type="ECO:0000256" key="3">
    <source>
        <dbReference type="ARBA" id="ARBA00023163"/>
    </source>
</evidence>
<comment type="caution">
    <text evidence="6">The sequence shown here is derived from an EMBL/GenBank/DDBJ whole genome shotgun (WGS) entry which is preliminary data.</text>
</comment>
<keyword evidence="3" id="KW-0804">Transcription</keyword>
<dbReference type="Pfam" id="PF00440">
    <property type="entry name" value="TetR_N"/>
    <property type="match status" value="1"/>
</dbReference>
<evidence type="ECO:0000256" key="2">
    <source>
        <dbReference type="ARBA" id="ARBA00023125"/>
    </source>
</evidence>
<accession>A0A6A0BCX9</accession>
<dbReference type="SUPFAM" id="SSF46689">
    <property type="entry name" value="Homeodomain-like"/>
    <property type="match status" value="1"/>
</dbReference>
<reference evidence="6 7" key="1">
    <citation type="submission" date="2020-02" db="EMBL/GenBank/DDBJ databases">
        <title>Draft genome sequence of Lactococcus sp. Hs30E4-3.</title>
        <authorList>
            <person name="Noda S."/>
            <person name="Yuki M."/>
            <person name="Ohkuma M."/>
        </authorList>
    </citation>
    <scope>NUCLEOTIDE SEQUENCE [LARGE SCALE GENOMIC DNA]</scope>
    <source>
        <strain evidence="6 7">Hs30E4-3</strain>
    </source>
</reference>
<evidence type="ECO:0000259" key="5">
    <source>
        <dbReference type="PROSITE" id="PS50977"/>
    </source>
</evidence>
<dbReference type="AlphaFoldDB" id="A0A6A0BCX9"/>
<name>A0A6A0BCX9_9LACT</name>
<organism evidence="6 7">
    <name type="scientific">Pseudolactococcus hodotermopsidis</name>
    <dbReference type="NCBI Taxonomy" id="2709157"/>
    <lineage>
        <taxon>Bacteria</taxon>
        <taxon>Bacillati</taxon>
        <taxon>Bacillota</taxon>
        <taxon>Bacilli</taxon>
        <taxon>Lactobacillales</taxon>
        <taxon>Streptococcaceae</taxon>
        <taxon>Pseudolactococcus</taxon>
    </lineage>
</organism>
<feature type="DNA-binding region" description="H-T-H motif" evidence="4">
    <location>
        <begin position="29"/>
        <end position="48"/>
    </location>
</feature>
<evidence type="ECO:0000256" key="4">
    <source>
        <dbReference type="PROSITE-ProRule" id="PRU00335"/>
    </source>
</evidence>
<keyword evidence="1" id="KW-0805">Transcription regulation</keyword>
<dbReference type="Gene3D" id="1.10.357.10">
    <property type="entry name" value="Tetracycline Repressor, domain 2"/>
    <property type="match status" value="1"/>
</dbReference>